<gene>
    <name evidence="4" type="ORF">FOC1_g10006224</name>
</gene>
<name>N4UMP3_FUSC1</name>
<dbReference type="PANTHER" id="PTHR10039">
    <property type="entry name" value="AMELOGENIN"/>
    <property type="match status" value="1"/>
</dbReference>
<dbReference type="Proteomes" id="UP000016928">
    <property type="component" value="Unassembled WGS sequence"/>
</dbReference>
<dbReference type="PANTHER" id="PTHR10039:SF16">
    <property type="entry name" value="GPI INOSITOL-DEACYLASE"/>
    <property type="match status" value="1"/>
</dbReference>
<reference evidence="5" key="1">
    <citation type="submission" date="2012-09" db="EMBL/GenBank/DDBJ databases">
        <title>Genome sequencing and comparative transcriptomics of race 1 and race 4 of banana pathogen: Fusarium oxysporum f. sp. cubense.</title>
        <authorList>
            <person name="Fang X."/>
            <person name="Huang J."/>
        </authorList>
    </citation>
    <scope>NUCLEOTIDE SEQUENCE [LARGE SCALE GENOMIC DNA]</scope>
    <source>
        <strain evidence="5">race 1</strain>
    </source>
</reference>
<dbReference type="AlphaFoldDB" id="N4UMP3"/>
<dbReference type="InterPro" id="IPR036770">
    <property type="entry name" value="Ankyrin_rpt-contain_sf"/>
</dbReference>
<dbReference type="EMBL" id="KB730148">
    <property type="protein sequence ID" value="ENH71365.1"/>
    <property type="molecule type" value="Genomic_DNA"/>
</dbReference>
<protein>
    <recommendedName>
        <fullName evidence="3">Nephrocystin 3-like N-terminal domain-containing protein</fullName>
    </recommendedName>
</protein>
<dbReference type="SUPFAM" id="SSF48403">
    <property type="entry name" value="Ankyrin repeat"/>
    <property type="match status" value="1"/>
</dbReference>
<dbReference type="OMA" id="DMAFCIL"/>
<dbReference type="PROSITE" id="PS50088">
    <property type="entry name" value="ANK_REPEAT"/>
    <property type="match status" value="1"/>
</dbReference>
<dbReference type="Gene3D" id="3.40.50.300">
    <property type="entry name" value="P-loop containing nucleotide triphosphate hydrolases"/>
    <property type="match status" value="1"/>
</dbReference>
<organism evidence="4 5">
    <name type="scientific">Fusarium oxysporum f. sp. cubense (strain race 1)</name>
    <name type="common">Panama disease fungus</name>
    <dbReference type="NCBI Taxonomy" id="1229664"/>
    <lineage>
        <taxon>Eukaryota</taxon>
        <taxon>Fungi</taxon>
        <taxon>Dikarya</taxon>
        <taxon>Ascomycota</taxon>
        <taxon>Pezizomycotina</taxon>
        <taxon>Sordariomycetes</taxon>
        <taxon>Hypocreomycetidae</taxon>
        <taxon>Hypocreales</taxon>
        <taxon>Nectriaceae</taxon>
        <taxon>Fusarium</taxon>
        <taxon>Fusarium oxysporum species complex</taxon>
    </lineage>
</organism>
<evidence type="ECO:0000256" key="2">
    <source>
        <dbReference type="PROSITE-ProRule" id="PRU00023"/>
    </source>
</evidence>
<dbReference type="STRING" id="1229664.N4UMP3"/>
<keyword evidence="1" id="KW-0677">Repeat</keyword>
<dbReference type="Gene3D" id="1.25.40.20">
    <property type="entry name" value="Ankyrin repeat-containing domain"/>
    <property type="match status" value="1"/>
</dbReference>
<dbReference type="InterPro" id="IPR027417">
    <property type="entry name" value="P-loop_NTPase"/>
</dbReference>
<keyword evidence="2" id="KW-0040">ANK repeat</keyword>
<evidence type="ECO:0000259" key="3">
    <source>
        <dbReference type="Pfam" id="PF24883"/>
    </source>
</evidence>
<evidence type="ECO:0000256" key="1">
    <source>
        <dbReference type="ARBA" id="ARBA00022737"/>
    </source>
</evidence>
<evidence type="ECO:0000313" key="4">
    <source>
        <dbReference type="EMBL" id="ENH71365.1"/>
    </source>
</evidence>
<dbReference type="Pfam" id="PF24883">
    <property type="entry name" value="NPHP3_N"/>
    <property type="match status" value="1"/>
</dbReference>
<accession>N4UMP3</accession>
<dbReference type="InterPro" id="IPR056884">
    <property type="entry name" value="NPHP3-like_N"/>
</dbReference>
<dbReference type="SUPFAM" id="SSF52540">
    <property type="entry name" value="P-loop containing nucleoside triphosphate hydrolases"/>
    <property type="match status" value="1"/>
</dbReference>
<proteinExistence type="predicted"/>
<sequence length="465" mass="50761">MSGIDRSKLLRRLCPGDQFQGWQQALDLERIPGSCQWLFDDPKLKEWLSKASYGLLWLQGPSATGKTLLSSGLVYHIGTNRGTVGHAAVTCVYFQERHKQYDVADFNHAFASVLRQLVSQLPDTSDTLRKLELAEYDKIPRLWGDELTRLLHRITGELGKVLIILDGVAADVTTKALTYLILAINPDGGSDQIIQVLFTSQAPPPIDFSILHQIVKTQICAYDADVKKFIIKALQSISGKDLSSSHSEFVKSLVRTFDGCFLPVPTWPSEMPMPELLAAIDQITCACKDISIHDKADRIRASRSEIVLCILYHAAMAADAGYSMTMPMAVEALNAWKSYRQEEDGKPFQLVEPAPLGGASITSGILDRYASAAGTEGDISIMKSLVEAGAKVFAKDDDAGDTPLVNTVIHGGPASVKFLLGNGAEISELNEGILKQCRQENPDVAVYLQELGIDVLAANKSEAED</sequence>
<dbReference type="InterPro" id="IPR002110">
    <property type="entry name" value="Ankyrin_rpt"/>
</dbReference>
<feature type="domain" description="Nephrocystin 3-like N-terminal" evidence="3">
    <location>
        <begin position="33"/>
        <end position="200"/>
    </location>
</feature>
<dbReference type="HOGENOM" id="CLU_712825_0_0_1"/>
<feature type="repeat" description="ANK" evidence="2">
    <location>
        <begin position="399"/>
        <end position="431"/>
    </location>
</feature>
<reference evidence="5" key="2">
    <citation type="journal article" date="2014" name="PLoS ONE">
        <title>Genome and Transcriptome Analysis of the Fungal Pathogen Fusarium oxysporum f. sp. cubense Causing Banana Vascular Wilt Disease.</title>
        <authorList>
            <person name="Guo L."/>
            <person name="Han L."/>
            <person name="Yang L."/>
            <person name="Zeng H."/>
            <person name="Fan D."/>
            <person name="Zhu Y."/>
            <person name="Feng Y."/>
            <person name="Wang G."/>
            <person name="Peng C."/>
            <person name="Jiang X."/>
            <person name="Zhou D."/>
            <person name="Ni P."/>
            <person name="Liang C."/>
            <person name="Liu L."/>
            <person name="Wang J."/>
            <person name="Mao C."/>
            <person name="Fang X."/>
            <person name="Peng M."/>
            <person name="Huang J."/>
        </authorList>
    </citation>
    <scope>NUCLEOTIDE SEQUENCE [LARGE SCALE GENOMIC DNA]</scope>
    <source>
        <strain evidence="5">race 1</strain>
    </source>
</reference>
<dbReference type="VEuPathDB" id="FungiDB:FOC1_g10006224"/>
<evidence type="ECO:0000313" key="5">
    <source>
        <dbReference type="Proteomes" id="UP000016928"/>
    </source>
</evidence>